<reference evidence="9" key="1">
    <citation type="journal article" date="2019" name="Int. J. Syst. Evol. Microbiol.">
        <title>The Global Catalogue of Microorganisms (GCM) 10K type strain sequencing project: providing services to taxonomists for standard genome sequencing and annotation.</title>
        <authorList>
            <consortium name="The Broad Institute Genomics Platform"/>
            <consortium name="The Broad Institute Genome Sequencing Center for Infectious Disease"/>
            <person name="Wu L."/>
            <person name="Ma J."/>
        </authorList>
    </citation>
    <scope>NUCLEOTIDE SEQUENCE [LARGE SCALE GENOMIC DNA]</scope>
    <source>
        <strain evidence="9">JCM 18123</strain>
    </source>
</reference>
<proteinExistence type="predicted"/>
<feature type="region of interest" description="Disordered" evidence="5">
    <location>
        <begin position="145"/>
        <end position="187"/>
    </location>
</feature>
<keyword evidence="6" id="KW-0472">Membrane</keyword>
<organism evidence="8 9">
    <name type="scientific">Streptomonospora halophila</name>
    <dbReference type="NCBI Taxonomy" id="427369"/>
    <lineage>
        <taxon>Bacteria</taxon>
        <taxon>Bacillati</taxon>
        <taxon>Actinomycetota</taxon>
        <taxon>Actinomycetes</taxon>
        <taxon>Streptosporangiales</taxon>
        <taxon>Nocardiopsidaceae</taxon>
        <taxon>Streptomonospora</taxon>
    </lineage>
</organism>
<feature type="domain" description="CopC" evidence="7">
    <location>
        <begin position="50"/>
        <end position="142"/>
    </location>
</feature>
<dbReference type="InterPro" id="IPR014755">
    <property type="entry name" value="Cu-Rt/internalin_Ig-like"/>
</dbReference>
<dbReference type="RefSeq" id="WP_345556514.1">
    <property type="nucleotide sequence ID" value="NZ_BAABIK010000010.1"/>
</dbReference>
<name>A0ABP9GE94_9ACTN</name>
<keyword evidence="3" id="KW-0732">Signal</keyword>
<evidence type="ECO:0000313" key="8">
    <source>
        <dbReference type="EMBL" id="GAA4940025.1"/>
    </source>
</evidence>
<protein>
    <recommendedName>
        <fullName evidence="7">CopC domain-containing protein</fullName>
    </recommendedName>
</protein>
<evidence type="ECO:0000256" key="1">
    <source>
        <dbReference type="ARBA" id="ARBA00004196"/>
    </source>
</evidence>
<dbReference type="InterPro" id="IPR014756">
    <property type="entry name" value="Ig_E-set"/>
</dbReference>
<dbReference type="EMBL" id="BAABIK010000010">
    <property type="protein sequence ID" value="GAA4940025.1"/>
    <property type="molecule type" value="Genomic_DNA"/>
</dbReference>
<accession>A0ABP9GE94</accession>
<evidence type="ECO:0000313" key="9">
    <source>
        <dbReference type="Proteomes" id="UP001499993"/>
    </source>
</evidence>
<feature type="compositionally biased region" description="Low complexity" evidence="5">
    <location>
        <begin position="1"/>
        <end position="12"/>
    </location>
</feature>
<dbReference type="PANTHER" id="PTHR34820">
    <property type="entry name" value="INNER MEMBRANE PROTEIN YEBZ"/>
    <property type="match status" value="1"/>
</dbReference>
<dbReference type="InterPro" id="IPR032694">
    <property type="entry name" value="CopC/D"/>
</dbReference>
<dbReference type="InterPro" id="IPR007348">
    <property type="entry name" value="CopC_dom"/>
</dbReference>
<dbReference type="SUPFAM" id="SSF81296">
    <property type="entry name" value="E set domains"/>
    <property type="match status" value="1"/>
</dbReference>
<evidence type="ECO:0000256" key="3">
    <source>
        <dbReference type="ARBA" id="ARBA00022729"/>
    </source>
</evidence>
<keyword evidence="9" id="KW-1185">Reference proteome</keyword>
<comment type="caution">
    <text evidence="8">The sequence shown here is derived from an EMBL/GenBank/DDBJ whole genome shotgun (WGS) entry which is preliminary data.</text>
</comment>
<evidence type="ECO:0000256" key="5">
    <source>
        <dbReference type="SAM" id="MobiDB-lite"/>
    </source>
</evidence>
<dbReference type="Pfam" id="PF04234">
    <property type="entry name" value="CopC"/>
    <property type="match status" value="1"/>
</dbReference>
<evidence type="ECO:0000256" key="2">
    <source>
        <dbReference type="ARBA" id="ARBA00022723"/>
    </source>
</evidence>
<keyword evidence="4" id="KW-0186">Copper</keyword>
<gene>
    <name evidence="8" type="ORF">GCM10023224_22080</name>
</gene>
<feature type="transmembrane region" description="Helical" evidence="6">
    <location>
        <begin position="189"/>
        <end position="211"/>
    </location>
</feature>
<dbReference type="PANTHER" id="PTHR34820:SF4">
    <property type="entry name" value="INNER MEMBRANE PROTEIN YEBZ"/>
    <property type="match status" value="1"/>
</dbReference>
<sequence>MNLATPAAPATAGPDGRRRPSAARRPAVVAAALLGSLALATATAPGALAHDTLIDSSPKDGAELDTAPGEVVLTFSSDIGQGSNAIVVTGPEGENHEEGQVEVDGPEAAIGLGELPAAGEYTVAYRTVSSDGHTLEDEITFSLTEEAVPESGPSPEEEASAQDGDGGGSGAEAEESPAAQSPTDPSNSMLGPVGAVVAGIAVLALIAILVIRMRNRPGAGGGNG</sequence>
<keyword evidence="6" id="KW-0812">Transmembrane</keyword>
<keyword evidence="2" id="KW-0479">Metal-binding</keyword>
<evidence type="ECO:0000259" key="7">
    <source>
        <dbReference type="Pfam" id="PF04234"/>
    </source>
</evidence>
<evidence type="ECO:0000256" key="6">
    <source>
        <dbReference type="SAM" id="Phobius"/>
    </source>
</evidence>
<keyword evidence="6" id="KW-1133">Transmembrane helix</keyword>
<dbReference type="Proteomes" id="UP001499993">
    <property type="component" value="Unassembled WGS sequence"/>
</dbReference>
<comment type="subcellular location">
    <subcellularLocation>
        <location evidence="1">Cell envelope</location>
    </subcellularLocation>
</comment>
<evidence type="ECO:0000256" key="4">
    <source>
        <dbReference type="ARBA" id="ARBA00023008"/>
    </source>
</evidence>
<feature type="compositionally biased region" description="Low complexity" evidence="5">
    <location>
        <begin position="145"/>
        <end position="154"/>
    </location>
</feature>
<dbReference type="Gene3D" id="2.60.40.1220">
    <property type="match status" value="1"/>
</dbReference>
<feature type="region of interest" description="Disordered" evidence="5">
    <location>
        <begin position="1"/>
        <end position="25"/>
    </location>
</feature>